<dbReference type="AlphaFoldDB" id="A0A150GCU5"/>
<comment type="caution">
    <text evidence="2">The sequence shown here is derived from an EMBL/GenBank/DDBJ whole genome shotgun (WGS) entry which is preliminary data.</text>
</comment>
<feature type="region of interest" description="Disordered" evidence="1">
    <location>
        <begin position="338"/>
        <end position="369"/>
    </location>
</feature>
<feature type="region of interest" description="Disordered" evidence="1">
    <location>
        <begin position="111"/>
        <end position="143"/>
    </location>
</feature>
<feature type="compositionally biased region" description="Low complexity" evidence="1">
    <location>
        <begin position="111"/>
        <end position="139"/>
    </location>
</feature>
<feature type="compositionally biased region" description="Low complexity" evidence="1">
    <location>
        <begin position="352"/>
        <end position="369"/>
    </location>
</feature>
<reference evidence="3" key="1">
    <citation type="journal article" date="2016" name="Nat. Commun.">
        <title>The Gonium pectorale genome demonstrates co-option of cell cycle regulation during the evolution of multicellularity.</title>
        <authorList>
            <person name="Hanschen E.R."/>
            <person name="Marriage T.N."/>
            <person name="Ferris P.J."/>
            <person name="Hamaji T."/>
            <person name="Toyoda A."/>
            <person name="Fujiyama A."/>
            <person name="Neme R."/>
            <person name="Noguchi H."/>
            <person name="Minakuchi Y."/>
            <person name="Suzuki M."/>
            <person name="Kawai-Toyooka H."/>
            <person name="Smith D.R."/>
            <person name="Sparks H."/>
            <person name="Anderson J."/>
            <person name="Bakaric R."/>
            <person name="Luria V."/>
            <person name="Karger A."/>
            <person name="Kirschner M.W."/>
            <person name="Durand P.M."/>
            <person name="Michod R.E."/>
            <person name="Nozaki H."/>
            <person name="Olson B.J."/>
        </authorList>
    </citation>
    <scope>NUCLEOTIDE SEQUENCE [LARGE SCALE GENOMIC DNA]</scope>
    <source>
        <strain evidence="3">NIES-2863</strain>
    </source>
</reference>
<dbReference type="EMBL" id="LSYV01000034">
    <property type="protein sequence ID" value="KXZ47671.1"/>
    <property type="molecule type" value="Genomic_DNA"/>
</dbReference>
<organism evidence="2 3">
    <name type="scientific">Gonium pectorale</name>
    <name type="common">Green alga</name>
    <dbReference type="NCBI Taxonomy" id="33097"/>
    <lineage>
        <taxon>Eukaryota</taxon>
        <taxon>Viridiplantae</taxon>
        <taxon>Chlorophyta</taxon>
        <taxon>core chlorophytes</taxon>
        <taxon>Chlorophyceae</taxon>
        <taxon>CS clade</taxon>
        <taxon>Chlamydomonadales</taxon>
        <taxon>Volvocaceae</taxon>
        <taxon>Gonium</taxon>
    </lineage>
</organism>
<name>A0A150GCU5_GONPE</name>
<sequence length="885" mass="90727">MSRRAIGTLLHRAARGAGLAAEELRLGSLGAARADVVGGADPACSARPEHLGCAGRGCAAPSPRADSGHHAAAAPSVGWGLLQDTPSASGLAATSSSSSARLLPRPTPAARFSTTAAATTTATEPAPVAPAAAEPASAPGPSSELLMRRGQLLDSLAACLAVQQLDSLLANERNRAAFDETLLVAALDTAHRLCGSAASAAATATGGGAAAASHLKSTADAATDVLTRLSELLIQLLSEPGALSPEGAVRCMRTLAVLRFNPGGDNAGLMTISAFYRETVLPRLDPARGRPPPELEMLAPLLLVDLYFAFARLFEVAARRDRELAAQLTAAAVREEEEAARAEADAEGGAGASTSASSPPSYAPPAAQTGDALAAGGAAAVGDTRLYDELSRLLAADGVLASLPSRHLGMLATAIATSRYYSYRVVDPLARATIRRLTAPPPPAAAAGAAGSDAGLAAPPAGVAVDAMAASTLANIVCCMGKVRHPDEALYDAAAQWLMARTAGGGPAGPQLGGGVEPHHLVDVAVAFARVKYDNTSGRSARFEPLLSALYQRLVALWQRGRSGQRPSLSSSSSSSSSSASAAVVPRHLSCALFAAARLEPQPPSLSALLDVAEADVVARPGEYQVRQLVNVLVAFRRLGSYRPALFSAACGVLTQRLEAVQSYSAEALVAAPPDASYIWGAPNYADAAWAVALAGHSREEPRLMELLAGRVAETAHYLGKACLVRAAQAFAVAEITDPRVFEALAQASQPQLMDMGPPFLAVLVDSFAEDYLARAADLLLPRMALTSPNSTSMMIWALANSMAVMDAVGLKLPHLQMRSHRPDMQAAAAQLAAAFRRHPATAAFPRCREHSVLQLLQELEAAAVAAGGGAGRGAGVGAAAAAEL</sequence>
<keyword evidence="3" id="KW-1185">Reference proteome</keyword>
<protein>
    <submittedName>
        <fullName evidence="2">Uncharacterized protein</fullName>
    </submittedName>
</protein>
<dbReference type="Proteomes" id="UP000075714">
    <property type="component" value="Unassembled WGS sequence"/>
</dbReference>
<accession>A0A150GCU5</accession>
<evidence type="ECO:0000313" key="2">
    <source>
        <dbReference type="EMBL" id="KXZ47671.1"/>
    </source>
</evidence>
<proteinExistence type="predicted"/>
<evidence type="ECO:0000313" key="3">
    <source>
        <dbReference type="Proteomes" id="UP000075714"/>
    </source>
</evidence>
<gene>
    <name evidence="2" type="ORF">GPECTOR_33g553</name>
</gene>
<dbReference type="OrthoDB" id="543909at2759"/>
<evidence type="ECO:0000256" key="1">
    <source>
        <dbReference type="SAM" id="MobiDB-lite"/>
    </source>
</evidence>